<keyword evidence="2" id="KW-1185">Reference proteome</keyword>
<dbReference type="EMBL" id="CP001312">
    <property type="protein sequence ID" value="ADE84777.1"/>
    <property type="molecule type" value="Genomic_DNA"/>
</dbReference>
<dbReference type="AlphaFoldDB" id="D5AQX1"/>
<reference key="1">
    <citation type="submission" date="2008-12" db="EMBL/GenBank/DDBJ databases">
        <title>Complete genome sequence of Rhodobacter capsulatus SB1003.</title>
        <authorList>
            <person name="Strnad H."/>
            <person name="Lapidus A."/>
            <person name="Vlcek C."/>
            <person name="Ulbrich P."/>
            <person name="Paces J."/>
            <person name="Maltsev N."/>
            <person name="Kumar V."/>
            <person name="Kogan Y."/>
            <person name="Milgram A."/>
            <person name="Rebrekov D."/>
            <person name="Mazur M."/>
            <person name="Cox R."/>
            <person name="Kyrpides N."/>
            <person name="Kolar M."/>
            <person name="Sachova J."/>
            <person name="Ridl J."/>
            <person name="Ivanova N."/>
            <person name="Kapatral V."/>
            <person name="Los T."/>
            <person name="Lykidis A."/>
            <person name="Mikhailova N."/>
            <person name="Reznik G."/>
            <person name="Vasieva O."/>
            <person name="Fonstein M."/>
            <person name="Paces V."/>
            <person name="Haselkorn R."/>
        </authorList>
    </citation>
    <scope>NUCLEOTIDE SEQUENCE</scope>
    <source>
        <strain>SB1003</strain>
    </source>
</reference>
<proteinExistence type="predicted"/>
<dbReference type="HOGENOM" id="CLU_1209029_0_0_5"/>
<dbReference type="Proteomes" id="UP000002361">
    <property type="component" value="Chromosome"/>
</dbReference>
<name>D5AQX1_RHOCB</name>
<evidence type="ECO:0000313" key="1">
    <source>
        <dbReference type="EMBL" id="ADE84777.1"/>
    </source>
</evidence>
<dbReference type="RefSeq" id="WP_013066756.1">
    <property type="nucleotide sequence ID" value="NC_014034.1"/>
</dbReference>
<evidence type="ECO:0000313" key="2">
    <source>
        <dbReference type="Proteomes" id="UP000002361"/>
    </source>
</evidence>
<protein>
    <submittedName>
        <fullName evidence="1">Conserved domain protein</fullName>
    </submittedName>
</protein>
<sequence length="229" mass="25458">MLIRDSLRITINSLHGGAAVQFPKDTTLISSFKARFPRARWGSGTRSWHIPGKLAAARAQIWAEEQSDYLGRLEMAARDAEWADQSKPSPRPAIRSIMWHAIPGQPSRRATAAPPSGDIERAVRAVEDLAQDTVRRVLWGFLSPPFGVWQIYPAGWETGYGDSTYMGFSTWHKLTGGTGTVHWRWQAVCGGDTWQTDGWMPDALWSNQALAGHRAKLWAAINPKLGIVI</sequence>
<dbReference type="OrthoDB" id="7862491at2"/>
<reference evidence="1 2" key="2">
    <citation type="journal article" date="2010" name="J. Bacteriol.">
        <title>Complete genome sequence of the photosynthetic purple nonsulfur bacterium Rhodobacter capsulatus SB 1003.</title>
        <authorList>
            <person name="Strnad H."/>
            <person name="Lapidus A."/>
            <person name="Paces J."/>
            <person name="Ulbrich P."/>
            <person name="Vlcek C."/>
            <person name="Paces V."/>
            <person name="Haselkorn R."/>
        </authorList>
    </citation>
    <scope>NUCLEOTIDE SEQUENCE [LARGE SCALE GENOMIC DNA]</scope>
    <source>
        <strain evidence="2">ATCC BAA-309 / NBRC 16581 / SB1003</strain>
    </source>
</reference>
<dbReference type="KEGG" id="rcp:RCAP_rcc01014"/>
<dbReference type="STRING" id="272942.RCAP_rcc01014"/>
<dbReference type="GeneID" id="31489944"/>
<organism evidence="1 2">
    <name type="scientific">Rhodobacter capsulatus (strain ATCC BAA-309 / NBRC 16581 / SB1003)</name>
    <dbReference type="NCBI Taxonomy" id="272942"/>
    <lineage>
        <taxon>Bacteria</taxon>
        <taxon>Pseudomonadati</taxon>
        <taxon>Pseudomonadota</taxon>
        <taxon>Alphaproteobacteria</taxon>
        <taxon>Rhodobacterales</taxon>
        <taxon>Rhodobacter group</taxon>
        <taxon>Rhodobacter</taxon>
    </lineage>
</organism>
<accession>D5AQX1</accession>
<gene>
    <name evidence="1" type="ordered locus">RCAP_rcc01014</name>
</gene>